<accession>A0A2T5ISG8</accession>
<comment type="catalytic activity">
    <reaction evidence="1">
        <text>L-threonyl-[protein] + ATP = 3-O-(5'-adenylyl)-L-threonyl-[protein] + diphosphate</text>
        <dbReference type="Rhea" id="RHEA:54292"/>
        <dbReference type="Rhea" id="RHEA-COMP:11060"/>
        <dbReference type="Rhea" id="RHEA-COMP:13847"/>
        <dbReference type="ChEBI" id="CHEBI:30013"/>
        <dbReference type="ChEBI" id="CHEBI:30616"/>
        <dbReference type="ChEBI" id="CHEBI:33019"/>
        <dbReference type="ChEBI" id="CHEBI:138113"/>
        <dbReference type="EC" id="2.7.7.108"/>
    </reaction>
</comment>
<evidence type="ECO:0000313" key="6">
    <source>
        <dbReference type="EMBL" id="PTQ86773.1"/>
    </source>
</evidence>
<dbReference type="InterPro" id="IPR040198">
    <property type="entry name" value="Fido_containing"/>
</dbReference>
<feature type="active site" evidence="3">
    <location>
        <position position="190"/>
    </location>
</feature>
<name>A0A2T5ISG8_9GAMM</name>
<dbReference type="RefSeq" id="WP_107867006.1">
    <property type="nucleotide sequence ID" value="NZ_QAON01000029.1"/>
</dbReference>
<dbReference type="InterPro" id="IPR048770">
    <property type="entry name" value="SoFic-like_C"/>
</dbReference>
<keyword evidence="1" id="KW-0548">Nucleotidyltransferase</keyword>
<dbReference type="Pfam" id="PF13784">
    <property type="entry name" value="Fic_N"/>
    <property type="match status" value="1"/>
</dbReference>
<dbReference type="PROSITE" id="PS51459">
    <property type="entry name" value="FIDO"/>
    <property type="match status" value="1"/>
</dbReference>
<proteinExistence type="predicted"/>
<evidence type="ECO:0000313" key="7">
    <source>
        <dbReference type="Proteomes" id="UP000244223"/>
    </source>
</evidence>
<feature type="binding site" evidence="4">
    <location>
        <begin position="232"/>
        <end position="233"/>
    </location>
    <ligand>
        <name>ATP</name>
        <dbReference type="ChEBI" id="CHEBI:30616"/>
    </ligand>
</feature>
<dbReference type="InterPro" id="IPR036597">
    <property type="entry name" value="Fido-like_dom_sf"/>
</dbReference>
<keyword evidence="1 2" id="KW-0547">Nucleotide-binding</keyword>
<protein>
    <recommendedName>
        <fullName evidence="1">Protein adenylyltransferase</fullName>
        <ecNumber evidence="1">2.7.7.108</ecNumber>
    </recommendedName>
    <alternativeName>
        <fullName evidence="1">AMPylator</fullName>
    </alternativeName>
</protein>
<feature type="domain" description="Fido" evidence="5">
    <location>
        <begin position="108"/>
        <end position="254"/>
    </location>
</feature>
<dbReference type="PANTHER" id="PTHR13504:SF35">
    <property type="entry name" value="PROTEIN ADENYLYLTRANSFERASE SOFIC"/>
    <property type="match status" value="1"/>
</dbReference>
<comment type="function">
    <text evidence="1">Adenylyltransferase that mediates the addition of adenosine 5'-monophosphate (AMP) to specific residues of target proteins.</text>
</comment>
<dbReference type="AlphaFoldDB" id="A0A2T5ISG8"/>
<feature type="binding site" evidence="2">
    <location>
        <position position="190"/>
    </location>
    <ligand>
        <name>ATP</name>
        <dbReference type="ChEBI" id="CHEBI:30616"/>
    </ligand>
</feature>
<dbReference type="PIRSF" id="PIRSF038925">
    <property type="entry name" value="AMP-prot_trans"/>
    <property type="match status" value="1"/>
</dbReference>
<evidence type="ECO:0000256" key="1">
    <source>
        <dbReference type="PIRNR" id="PIRNR038925"/>
    </source>
</evidence>
<comment type="subunit">
    <text evidence="1">Homodimer.</text>
</comment>
<keyword evidence="7" id="KW-1185">Reference proteome</keyword>
<feature type="binding site" evidence="2">
    <location>
        <position position="61"/>
    </location>
    <ligand>
        <name>ATP</name>
        <dbReference type="ChEBI" id="CHEBI:30616"/>
    </ligand>
</feature>
<dbReference type="PANTHER" id="PTHR13504">
    <property type="entry name" value="FIDO DOMAIN-CONTAINING PROTEIN DDB_G0283145"/>
    <property type="match status" value="1"/>
</dbReference>
<feature type="binding site" evidence="2">
    <location>
        <position position="232"/>
    </location>
    <ligand>
        <name>ATP</name>
        <dbReference type="ChEBI" id="CHEBI:30616"/>
    </ligand>
</feature>
<dbReference type="Proteomes" id="UP000244223">
    <property type="component" value="Unassembled WGS sequence"/>
</dbReference>
<dbReference type="OrthoDB" id="9813719at2"/>
<dbReference type="GO" id="GO:0070733">
    <property type="term" value="F:AMPylase activity"/>
    <property type="evidence" value="ECO:0007669"/>
    <property type="project" value="UniProtKB-UniRule"/>
</dbReference>
<dbReference type="Pfam" id="PF02661">
    <property type="entry name" value="Fic"/>
    <property type="match status" value="1"/>
</dbReference>
<dbReference type="InterPro" id="IPR003812">
    <property type="entry name" value="Fido"/>
</dbReference>
<dbReference type="Gene3D" id="1.10.3290.10">
    <property type="entry name" value="Fido-like domain"/>
    <property type="match status" value="1"/>
</dbReference>
<dbReference type="EMBL" id="QAON01000029">
    <property type="protein sequence ID" value="PTQ86773.1"/>
    <property type="molecule type" value="Genomic_DNA"/>
</dbReference>
<feature type="binding site" evidence="2">
    <location>
        <begin position="195"/>
        <end position="201"/>
    </location>
    <ligand>
        <name>ATP</name>
        <dbReference type="ChEBI" id="CHEBI:30616"/>
    </ligand>
</feature>
<evidence type="ECO:0000256" key="2">
    <source>
        <dbReference type="PIRSR" id="PIRSR038925-1"/>
    </source>
</evidence>
<comment type="caution">
    <text evidence="6">The sequence shown here is derived from an EMBL/GenBank/DDBJ whole genome shotgun (WGS) entry which is preliminary data.</text>
</comment>
<evidence type="ECO:0000256" key="4">
    <source>
        <dbReference type="PIRSR" id="PIRSR640198-2"/>
    </source>
</evidence>
<sequence length="361" mass="41307">MTTLIMLPHLGDIESKAVLKKTAKAHQALAELKGVVGSIPNQAILLNTLSLQEAKDSSAIENIITTHDDLYQSDSLARQFISLAAKEVHNYATALRRGFEQVQQTGLLTERHILDIQQCIEENDAGYRTQAGTVLKNQQTGEVVYEPPQHPDDIVNYMRNLEQFINDDQLCDWDDLVKMAVIHHQFESIHPFYDGNGRTGRIINILFLVKQNLLGLPVLYLSRYINQHKSSYYSLLQTTRNTNDWEAWLLFMLEAVEQTSQQTTVLIKQIRDLMQHHKIALRDKLPKIYSQDLINNMFCHPYTKIDFVANELQVSRQTAARYLDEIVSIGLLSKHKMGKDNYYLNDDLFLLLSAVGQKNLA</sequence>
<dbReference type="GO" id="GO:0042803">
    <property type="term" value="F:protein homodimerization activity"/>
    <property type="evidence" value="ECO:0007669"/>
    <property type="project" value="UniProtKB-UniRule"/>
</dbReference>
<keyword evidence="1" id="KW-0808">Transferase</keyword>
<feature type="binding site" evidence="4">
    <location>
        <begin position="194"/>
        <end position="201"/>
    </location>
    <ligand>
        <name>ATP</name>
        <dbReference type="ChEBI" id="CHEBI:30616"/>
    </ligand>
</feature>
<evidence type="ECO:0000256" key="3">
    <source>
        <dbReference type="PIRSR" id="PIRSR640198-1"/>
    </source>
</evidence>
<evidence type="ECO:0000259" key="5">
    <source>
        <dbReference type="PROSITE" id="PS51459"/>
    </source>
</evidence>
<dbReference type="InterPro" id="IPR026287">
    <property type="entry name" value="SoFic-like"/>
</dbReference>
<reference evidence="6 7" key="1">
    <citation type="submission" date="2018-04" db="EMBL/GenBank/DDBJ databases">
        <title>Genomic Encyclopedia of Archaeal and Bacterial Type Strains, Phase II (KMG-II): from individual species to whole genera.</title>
        <authorList>
            <person name="Goeker M."/>
        </authorList>
    </citation>
    <scope>NUCLEOTIDE SEQUENCE [LARGE SCALE GENOMIC DNA]</scope>
    <source>
        <strain evidence="6 7">DSM 5822</strain>
    </source>
</reference>
<dbReference type="EC" id="2.7.7.108" evidence="1"/>
<dbReference type="GO" id="GO:0000287">
    <property type="term" value="F:magnesium ion binding"/>
    <property type="evidence" value="ECO:0007669"/>
    <property type="project" value="UniProtKB-UniRule"/>
</dbReference>
<dbReference type="SUPFAM" id="SSF140931">
    <property type="entry name" value="Fic-like"/>
    <property type="match status" value="1"/>
</dbReference>
<dbReference type="GO" id="GO:0005524">
    <property type="term" value="F:ATP binding"/>
    <property type="evidence" value="ECO:0007669"/>
    <property type="project" value="UniProtKB-UniRule"/>
</dbReference>
<comment type="catalytic activity">
    <reaction evidence="1">
        <text>L-tyrosyl-[protein] + ATP = O-(5'-adenylyl)-L-tyrosyl-[protein] + diphosphate</text>
        <dbReference type="Rhea" id="RHEA:54288"/>
        <dbReference type="Rhea" id="RHEA-COMP:10136"/>
        <dbReference type="Rhea" id="RHEA-COMP:13846"/>
        <dbReference type="ChEBI" id="CHEBI:30616"/>
        <dbReference type="ChEBI" id="CHEBI:33019"/>
        <dbReference type="ChEBI" id="CHEBI:46858"/>
        <dbReference type="ChEBI" id="CHEBI:83624"/>
        <dbReference type="EC" id="2.7.7.108"/>
    </reaction>
</comment>
<dbReference type="InterPro" id="IPR025758">
    <property type="entry name" value="Fic/DOC_N"/>
</dbReference>
<organism evidence="6 7">
    <name type="scientific">Agitococcus lubricus</name>
    <dbReference type="NCBI Taxonomy" id="1077255"/>
    <lineage>
        <taxon>Bacteria</taxon>
        <taxon>Pseudomonadati</taxon>
        <taxon>Pseudomonadota</taxon>
        <taxon>Gammaproteobacteria</taxon>
        <taxon>Moraxellales</taxon>
        <taxon>Moraxellaceae</taxon>
        <taxon>Agitococcus</taxon>
    </lineage>
</organism>
<keyword evidence="1 2" id="KW-0067">ATP-binding</keyword>
<gene>
    <name evidence="6" type="ORF">C8N29_1293</name>
</gene>
<dbReference type="Pfam" id="PF21248">
    <property type="entry name" value="SoFic-like_C"/>
    <property type="match status" value="1"/>
</dbReference>
<feature type="binding site" evidence="4">
    <location>
        <position position="241"/>
    </location>
    <ligand>
        <name>ATP</name>
        <dbReference type="ChEBI" id="CHEBI:30616"/>
    </ligand>
</feature>